<name>A0A3N1NHY4_9GAMM</name>
<organism evidence="3 4">
    <name type="scientific">Gallaecimonas pentaromativorans</name>
    <dbReference type="NCBI Taxonomy" id="584787"/>
    <lineage>
        <taxon>Bacteria</taxon>
        <taxon>Pseudomonadati</taxon>
        <taxon>Pseudomonadota</taxon>
        <taxon>Gammaproteobacteria</taxon>
        <taxon>Enterobacterales</taxon>
        <taxon>Gallaecimonadaceae</taxon>
        <taxon>Gallaecimonas</taxon>
    </lineage>
</organism>
<dbReference type="SUPFAM" id="SSF47413">
    <property type="entry name" value="lambda repressor-like DNA-binding domains"/>
    <property type="match status" value="1"/>
</dbReference>
<dbReference type="SMART" id="SM00530">
    <property type="entry name" value="HTH_XRE"/>
    <property type="match status" value="1"/>
</dbReference>
<dbReference type="Pfam" id="PF12844">
    <property type="entry name" value="HTH_19"/>
    <property type="match status" value="1"/>
</dbReference>
<dbReference type="Gene3D" id="1.10.260.40">
    <property type="entry name" value="lambda repressor-like DNA-binding domains"/>
    <property type="match status" value="1"/>
</dbReference>
<dbReference type="InterPro" id="IPR049639">
    <property type="entry name" value="RstR"/>
</dbReference>
<dbReference type="InterPro" id="IPR010982">
    <property type="entry name" value="Lambda_DNA-bd_dom_sf"/>
</dbReference>
<reference evidence="3 4" key="1">
    <citation type="submission" date="2018-11" db="EMBL/GenBank/DDBJ databases">
        <title>Genomic Encyclopedia of Type Strains, Phase IV (KMG-IV): sequencing the most valuable type-strain genomes for metagenomic binning, comparative biology and taxonomic classification.</title>
        <authorList>
            <person name="Goeker M."/>
        </authorList>
    </citation>
    <scope>NUCLEOTIDE SEQUENCE [LARGE SCALE GENOMIC DNA]</scope>
    <source>
        <strain evidence="3 4">DSM 21945</strain>
    </source>
</reference>
<dbReference type="AlphaFoldDB" id="A0A3N1NHY4"/>
<sequence>MAVFNSFLSIAMDFPERLVKLRKERKQPQKALAEQVDVYITQIQCYENGSTQPTLDIIRKLATTLEVRADELIFGEEERDERLRLQFEAICQFDEEYKLLAQGGKA</sequence>
<dbReference type="EMBL" id="RJUL01000018">
    <property type="protein sequence ID" value="ROQ18302.1"/>
    <property type="molecule type" value="Genomic_DNA"/>
</dbReference>
<evidence type="ECO:0000313" key="4">
    <source>
        <dbReference type="Proteomes" id="UP000268033"/>
    </source>
</evidence>
<evidence type="ECO:0000313" key="3">
    <source>
        <dbReference type="EMBL" id="ROQ18302.1"/>
    </source>
</evidence>
<accession>A0A3N1NHY4</accession>
<keyword evidence="4" id="KW-1185">Reference proteome</keyword>
<keyword evidence="1" id="KW-0238">DNA-binding</keyword>
<dbReference type="PROSITE" id="PS50943">
    <property type="entry name" value="HTH_CROC1"/>
    <property type="match status" value="1"/>
</dbReference>
<dbReference type="PANTHER" id="PTHR46558:SF11">
    <property type="entry name" value="HTH-TYPE TRANSCRIPTIONAL REGULATOR XRE"/>
    <property type="match status" value="1"/>
</dbReference>
<dbReference type="InterPro" id="IPR001387">
    <property type="entry name" value="Cro/C1-type_HTH"/>
</dbReference>
<dbReference type="GO" id="GO:0003677">
    <property type="term" value="F:DNA binding"/>
    <property type="evidence" value="ECO:0007669"/>
    <property type="project" value="UniProtKB-KW"/>
</dbReference>
<feature type="domain" description="HTH cro/C1-type" evidence="2">
    <location>
        <begin position="18"/>
        <end position="72"/>
    </location>
</feature>
<dbReference type="RefSeq" id="WP_123422735.1">
    <property type="nucleotide sequence ID" value="NZ_RJUL01000018.1"/>
</dbReference>
<evidence type="ECO:0000259" key="2">
    <source>
        <dbReference type="PROSITE" id="PS50943"/>
    </source>
</evidence>
<dbReference type="CDD" id="cd00093">
    <property type="entry name" value="HTH_XRE"/>
    <property type="match status" value="1"/>
</dbReference>
<dbReference type="Proteomes" id="UP000268033">
    <property type="component" value="Unassembled WGS sequence"/>
</dbReference>
<comment type="caution">
    <text evidence="3">The sequence shown here is derived from an EMBL/GenBank/DDBJ whole genome shotgun (WGS) entry which is preliminary data.</text>
</comment>
<dbReference type="PANTHER" id="PTHR46558">
    <property type="entry name" value="TRACRIPTIONAL REGULATORY PROTEIN-RELATED-RELATED"/>
    <property type="match status" value="1"/>
</dbReference>
<evidence type="ECO:0000256" key="1">
    <source>
        <dbReference type="ARBA" id="ARBA00023125"/>
    </source>
</evidence>
<protein>
    <submittedName>
        <fullName evidence="3">Helix-turn-helix protein</fullName>
    </submittedName>
</protein>
<proteinExistence type="predicted"/>
<gene>
    <name evidence="3" type="ORF">EDC28_11813</name>
</gene>
<dbReference type="NCBIfam" id="NF041951">
    <property type="entry name" value="phage_RstR"/>
    <property type="match status" value="1"/>
</dbReference>